<evidence type="ECO:0000313" key="1">
    <source>
        <dbReference type="EMBL" id="MPM38274.1"/>
    </source>
</evidence>
<reference evidence="1" key="1">
    <citation type="submission" date="2019-08" db="EMBL/GenBank/DDBJ databases">
        <authorList>
            <person name="Kucharzyk K."/>
            <person name="Murdoch R.W."/>
            <person name="Higgins S."/>
            <person name="Loffler F."/>
        </authorList>
    </citation>
    <scope>NUCLEOTIDE SEQUENCE</scope>
</reference>
<dbReference type="EMBL" id="VSSQ01008229">
    <property type="protein sequence ID" value="MPM38274.1"/>
    <property type="molecule type" value="Genomic_DNA"/>
</dbReference>
<accession>A0A644ZKI7</accession>
<gene>
    <name evidence="1" type="ORF">SDC9_84903</name>
</gene>
<comment type="caution">
    <text evidence="1">The sequence shown here is derived from an EMBL/GenBank/DDBJ whole genome shotgun (WGS) entry which is preliminary data.</text>
</comment>
<name>A0A644ZKI7_9ZZZZ</name>
<sequence>MFSNFNFGRPTGDLYTSIPRSPQGFRGSKPLFPALFYREIRFFSSSDKALQVVQQALTVYFSGDTALELESLTTIRYTGKYKNRLVEATKSQREILAAFGIDLQTSL</sequence>
<dbReference type="AlphaFoldDB" id="A0A644ZKI7"/>
<organism evidence="1">
    <name type="scientific">bioreactor metagenome</name>
    <dbReference type="NCBI Taxonomy" id="1076179"/>
    <lineage>
        <taxon>unclassified sequences</taxon>
        <taxon>metagenomes</taxon>
        <taxon>ecological metagenomes</taxon>
    </lineage>
</organism>
<protein>
    <submittedName>
        <fullName evidence="1">Uncharacterized protein</fullName>
    </submittedName>
</protein>
<proteinExistence type="predicted"/>